<gene>
    <name evidence="2" type="ORF">I8J30_14595</name>
</gene>
<evidence type="ECO:0000313" key="2">
    <source>
        <dbReference type="EMBL" id="MBP3963942.1"/>
    </source>
</evidence>
<comment type="caution">
    <text evidence="2">The sequence shown here is derived from an EMBL/GenBank/DDBJ whole genome shotgun (WGS) entry which is preliminary data.</text>
</comment>
<dbReference type="RefSeq" id="WP_210658822.1">
    <property type="nucleotide sequence ID" value="NZ_JAGKSP010000005.1"/>
</dbReference>
<keyword evidence="1" id="KW-1133">Transmembrane helix</keyword>
<sequence>MRFLKLYARFIPIYFKSKSEHGIMFYLDFLGFAMGHIVNFLIIWVMLDRFNTINGWGMYEVMLIYTMNMFTFGLASIFFSFQMWEVEDMVAQGTFDVMLVKPVNPFIHMIIRTFGHFYLGDVIIGIIMFIVCFNHLNVHMGFTELLILTVVLIGATLVQAAFIVITGSMCFWFTRSGALMDMVVHGIRSFMDYPISIYSKFIRILVTFVVPYAFVNFYPSQLILNKKGETLFSPVLPYIAPVVGLAMFILAYMVWNRGLNKYQGTGS</sequence>
<feature type="transmembrane region" description="Helical" evidence="1">
    <location>
        <begin position="25"/>
        <end position="47"/>
    </location>
</feature>
<organism evidence="2 3">
    <name type="scientific">Paenibacillus lignilyticus</name>
    <dbReference type="NCBI Taxonomy" id="1172615"/>
    <lineage>
        <taxon>Bacteria</taxon>
        <taxon>Bacillati</taxon>
        <taxon>Bacillota</taxon>
        <taxon>Bacilli</taxon>
        <taxon>Bacillales</taxon>
        <taxon>Paenibacillaceae</taxon>
        <taxon>Paenibacillus</taxon>
    </lineage>
</organism>
<keyword evidence="1" id="KW-0812">Transmembrane</keyword>
<dbReference type="Pfam" id="PF06182">
    <property type="entry name" value="ABC2_membrane_6"/>
    <property type="match status" value="1"/>
</dbReference>
<evidence type="ECO:0000313" key="3">
    <source>
        <dbReference type="Proteomes" id="UP000673394"/>
    </source>
</evidence>
<evidence type="ECO:0000256" key="1">
    <source>
        <dbReference type="SAM" id="Phobius"/>
    </source>
</evidence>
<keyword evidence="3" id="KW-1185">Reference proteome</keyword>
<feature type="transmembrane region" description="Helical" evidence="1">
    <location>
        <begin position="148"/>
        <end position="174"/>
    </location>
</feature>
<name>A0ABS5CDW5_9BACL</name>
<dbReference type="InterPro" id="IPR010390">
    <property type="entry name" value="ABC-2_transporter-like"/>
</dbReference>
<feature type="transmembrane region" description="Helical" evidence="1">
    <location>
        <begin position="235"/>
        <end position="255"/>
    </location>
</feature>
<protein>
    <submittedName>
        <fullName evidence="2">ABC-2 family transporter protein</fullName>
    </submittedName>
</protein>
<accession>A0ABS5CDW5</accession>
<dbReference type="PANTHER" id="PTHR36833">
    <property type="entry name" value="SLR0610 PROTEIN-RELATED"/>
    <property type="match status" value="1"/>
</dbReference>
<proteinExistence type="predicted"/>
<reference evidence="2 3" key="1">
    <citation type="submission" date="2021-04" db="EMBL/GenBank/DDBJ databases">
        <title>Paenibacillus sp. DLE-14 whole genome sequence.</title>
        <authorList>
            <person name="Ham Y.J."/>
        </authorList>
    </citation>
    <scope>NUCLEOTIDE SEQUENCE [LARGE SCALE GENOMIC DNA]</scope>
    <source>
        <strain evidence="2 3">DLE-14</strain>
    </source>
</reference>
<feature type="transmembrane region" description="Helical" evidence="1">
    <location>
        <begin position="62"/>
        <end position="81"/>
    </location>
</feature>
<dbReference type="PANTHER" id="PTHR36833:SF1">
    <property type="entry name" value="INTEGRAL MEMBRANE TRANSPORT PROTEIN"/>
    <property type="match status" value="1"/>
</dbReference>
<feature type="transmembrane region" description="Helical" evidence="1">
    <location>
        <begin position="117"/>
        <end position="136"/>
    </location>
</feature>
<dbReference type="EMBL" id="JAGKSP010000005">
    <property type="protein sequence ID" value="MBP3963942.1"/>
    <property type="molecule type" value="Genomic_DNA"/>
</dbReference>
<dbReference type="Proteomes" id="UP000673394">
    <property type="component" value="Unassembled WGS sequence"/>
</dbReference>
<feature type="transmembrane region" description="Helical" evidence="1">
    <location>
        <begin position="195"/>
        <end position="215"/>
    </location>
</feature>
<keyword evidence="1" id="KW-0472">Membrane</keyword>